<evidence type="ECO:0000256" key="2">
    <source>
        <dbReference type="ARBA" id="ARBA00011881"/>
    </source>
</evidence>
<sequence length="300" mass="31701">MKAVQFKEYGGPEVLEVVDVEEPHAEPGQVRIAVRAAGVNPPDWKIRSGVRRDFFPRTLPAGVGFEAAGVVDEVGEGVTGVSVGDSVFGFGEPTHAEFAILHSWAKKPDKMPFEEAGAIAVGGETAFRILERMGVARGETLLVCGAAGGVGSAVVQLARWRGIKVIGTDSPAKQDYLRSLGADATTYEAGWVDRVKALAPNGVDAAMDVVGANAFAELIELTGDPSKVGSIMLSDADKGIITTYEREENPARLLAEVARAFKEGGLRMRVERTFSLAETGEAHRISAEGTTLGKLVVIPS</sequence>
<dbReference type="InterPro" id="IPR011032">
    <property type="entry name" value="GroES-like_sf"/>
</dbReference>
<reference evidence="8 9" key="1">
    <citation type="submission" date="2020-06" db="EMBL/GenBank/DDBJ databases">
        <title>Genome mining for natural products.</title>
        <authorList>
            <person name="Zhang B."/>
            <person name="Shi J."/>
            <person name="Ge H."/>
        </authorList>
    </citation>
    <scope>NUCLEOTIDE SEQUENCE [LARGE SCALE GENOMIC DNA]</scope>
    <source>
        <strain evidence="8 9">NA02069</strain>
    </source>
</reference>
<dbReference type="PROSITE" id="PS01162">
    <property type="entry name" value="QOR_ZETA_CRYSTAL"/>
    <property type="match status" value="1"/>
</dbReference>
<feature type="domain" description="Enoyl reductase (ER)" evidence="7">
    <location>
        <begin position="10"/>
        <end position="297"/>
    </location>
</feature>
<keyword evidence="5" id="KW-0694">RNA-binding</keyword>
<keyword evidence="4" id="KW-0521">NADP</keyword>
<dbReference type="GO" id="GO:0003723">
    <property type="term" value="F:RNA binding"/>
    <property type="evidence" value="ECO:0007669"/>
    <property type="project" value="UniProtKB-KW"/>
</dbReference>
<evidence type="ECO:0000256" key="3">
    <source>
        <dbReference type="ARBA" id="ARBA00022490"/>
    </source>
</evidence>
<dbReference type="Pfam" id="PF00107">
    <property type="entry name" value="ADH_zinc_N"/>
    <property type="match status" value="1"/>
</dbReference>
<dbReference type="InterPro" id="IPR020843">
    <property type="entry name" value="ER"/>
</dbReference>
<dbReference type="RefSeq" id="WP_176573740.1">
    <property type="nucleotide sequence ID" value="NZ_CP056041.1"/>
</dbReference>
<comment type="subcellular location">
    <subcellularLocation>
        <location evidence="1">Cytoplasm</location>
    </subcellularLocation>
</comment>
<dbReference type="InterPro" id="IPR013149">
    <property type="entry name" value="ADH-like_C"/>
</dbReference>
<dbReference type="PANTHER" id="PTHR44154:SF1">
    <property type="entry name" value="QUINONE OXIDOREDUCTASE"/>
    <property type="match status" value="1"/>
</dbReference>
<dbReference type="InterPro" id="IPR036291">
    <property type="entry name" value="NAD(P)-bd_dom_sf"/>
</dbReference>
<dbReference type="Proteomes" id="UP000509418">
    <property type="component" value="Chromosome"/>
</dbReference>
<dbReference type="SUPFAM" id="SSF51735">
    <property type="entry name" value="NAD(P)-binding Rossmann-fold domains"/>
    <property type="match status" value="1"/>
</dbReference>
<organism evidence="8 9">
    <name type="scientific">Streptomyces chartreusis</name>
    <dbReference type="NCBI Taxonomy" id="1969"/>
    <lineage>
        <taxon>Bacteria</taxon>
        <taxon>Bacillati</taxon>
        <taxon>Actinomycetota</taxon>
        <taxon>Actinomycetes</taxon>
        <taxon>Kitasatosporales</taxon>
        <taxon>Streptomycetaceae</taxon>
        <taxon>Streptomyces</taxon>
    </lineage>
</organism>
<evidence type="ECO:0000313" key="8">
    <source>
        <dbReference type="EMBL" id="QKZ16027.1"/>
    </source>
</evidence>
<evidence type="ECO:0000256" key="4">
    <source>
        <dbReference type="ARBA" id="ARBA00022857"/>
    </source>
</evidence>
<dbReference type="Pfam" id="PF08240">
    <property type="entry name" value="ADH_N"/>
    <property type="match status" value="1"/>
</dbReference>
<protein>
    <submittedName>
        <fullName evidence="8">NADP-dependent oxidoreductase</fullName>
    </submittedName>
</protein>
<dbReference type="InterPro" id="IPR051603">
    <property type="entry name" value="Zinc-ADH_QOR/CCCR"/>
</dbReference>
<dbReference type="GO" id="GO:0008270">
    <property type="term" value="F:zinc ion binding"/>
    <property type="evidence" value="ECO:0007669"/>
    <property type="project" value="InterPro"/>
</dbReference>
<evidence type="ECO:0000256" key="6">
    <source>
        <dbReference type="ARBA" id="ARBA00022990"/>
    </source>
</evidence>
<dbReference type="CDD" id="cd05289">
    <property type="entry name" value="MDR_like_2"/>
    <property type="match status" value="1"/>
</dbReference>
<dbReference type="Gene3D" id="3.40.50.720">
    <property type="entry name" value="NAD(P)-binding Rossmann-like Domain"/>
    <property type="match status" value="1"/>
</dbReference>
<proteinExistence type="predicted"/>
<name>A0A7I0NSI4_STRCX</name>
<dbReference type="EMBL" id="CP056041">
    <property type="protein sequence ID" value="QKZ16027.1"/>
    <property type="molecule type" value="Genomic_DNA"/>
</dbReference>
<dbReference type="InterPro" id="IPR013154">
    <property type="entry name" value="ADH-like_N"/>
</dbReference>
<dbReference type="SUPFAM" id="SSF50129">
    <property type="entry name" value="GroES-like"/>
    <property type="match status" value="1"/>
</dbReference>
<dbReference type="InterPro" id="IPR002364">
    <property type="entry name" value="Quin_OxRdtase/zeta-crystal_CS"/>
</dbReference>
<dbReference type="GO" id="GO:0016491">
    <property type="term" value="F:oxidoreductase activity"/>
    <property type="evidence" value="ECO:0007669"/>
    <property type="project" value="InterPro"/>
</dbReference>
<evidence type="ECO:0000259" key="7">
    <source>
        <dbReference type="SMART" id="SM00829"/>
    </source>
</evidence>
<evidence type="ECO:0000256" key="5">
    <source>
        <dbReference type="ARBA" id="ARBA00022884"/>
    </source>
</evidence>
<dbReference type="GO" id="GO:0005737">
    <property type="term" value="C:cytoplasm"/>
    <property type="evidence" value="ECO:0007669"/>
    <property type="project" value="UniProtKB-SubCell"/>
</dbReference>
<evidence type="ECO:0000313" key="9">
    <source>
        <dbReference type="Proteomes" id="UP000509418"/>
    </source>
</evidence>
<keyword evidence="9" id="KW-1185">Reference proteome</keyword>
<dbReference type="PANTHER" id="PTHR44154">
    <property type="entry name" value="QUINONE OXIDOREDUCTASE"/>
    <property type="match status" value="1"/>
</dbReference>
<accession>A0A7I0NSI4</accession>
<dbReference type="Gene3D" id="3.90.180.10">
    <property type="entry name" value="Medium-chain alcohol dehydrogenases, catalytic domain"/>
    <property type="match status" value="1"/>
</dbReference>
<dbReference type="AlphaFoldDB" id="A0A7I0NSI4"/>
<comment type="subunit">
    <text evidence="2">Homotetramer.</text>
</comment>
<gene>
    <name evidence="8" type="ORF">HUT05_00655</name>
</gene>
<dbReference type="SMART" id="SM00829">
    <property type="entry name" value="PKS_ER"/>
    <property type="match status" value="1"/>
</dbReference>
<evidence type="ECO:0000256" key="1">
    <source>
        <dbReference type="ARBA" id="ARBA00004496"/>
    </source>
</evidence>
<keyword evidence="6" id="KW-0007">Acetylation</keyword>
<keyword evidence="3" id="KW-0963">Cytoplasm</keyword>